<accession>A0A150J6D1</accession>
<evidence type="ECO:0000313" key="1">
    <source>
        <dbReference type="EMBL" id="KYC52809.1"/>
    </source>
</evidence>
<dbReference type="EMBL" id="LNGC01000016">
    <property type="protein sequence ID" value="KYC52809.1"/>
    <property type="molecule type" value="Genomic_DNA"/>
</dbReference>
<sequence length="63" mass="7267">MNEYDVTWSIRCEGKDMKDASVNALGIMRDPYSTCLGFGVVDIENKKEKFFDLEYEDLNEHGV</sequence>
<reference evidence="1 2" key="1">
    <citation type="journal article" date="2016" name="ISME J.">
        <title>Chasing the elusive Euryarchaeota class WSA2: genomes reveal a uniquely fastidious methyl-reducing methanogen.</title>
        <authorList>
            <person name="Nobu M.K."/>
            <person name="Narihiro T."/>
            <person name="Kuroda K."/>
            <person name="Mei R."/>
            <person name="Liu W.T."/>
        </authorList>
    </citation>
    <scope>NUCLEOTIDE SEQUENCE [LARGE SCALE GENOMIC DNA]</scope>
    <source>
        <strain evidence="1">U1lsi0528_Bin055</strain>
    </source>
</reference>
<dbReference type="Proteomes" id="UP000075398">
    <property type="component" value="Unassembled WGS sequence"/>
</dbReference>
<comment type="caution">
    <text evidence="1">The sequence shown here is derived from an EMBL/GenBank/DDBJ whole genome shotgun (WGS) entry which is preliminary data.</text>
</comment>
<dbReference type="AlphaFoldDB" id="A0A150J6D1"/>
<gene>
    <name evidence="1" type="ORF">AMQ22_00600</name>
</gene>
<organism evidence="1 2">
    <name type="scientific">Candidatus Methanofastidiosum methylothiophilum</name>
    <dbReference type="NCBI Taxonomy" id="1705564"/>
    <lineage>
        <taxon>Archaea</taxon>
        <taxon>Methanobacteriati</taxon>
        <taxon>Methanobacteriota</taxon>
        <taxon>Stenosarchaea group</taxon>
        <taxon>Candidatus Methanofastidiosia</taxon>
        <taxon>Candidatus Methanofastidiosales</taxon>
        <taxon>Candidatus Methanofastidiosaceae</taxon>
        <taxon>Candidatus Methanofastidiosum</taxon>
    </lineage>
</organism>
<name>A0A150J6D1_9EURY</name>
<proteinExistence type="predicted"/>
<protein>
    <submittedName>
        <fullName evidence="1">Uncharacterized protein</fullName>
    </submittedName>
</protein>
<evidence type="ECO:0000313" key="2">
    <source>
        <dbReference type="Proteomes" id="UP000075398"/>
    </source>
</evidence>